<protein>
    <recommendedName>
        <fullName evidence="4">Tyr recombinase domain-containing protein</fullName>
    </recommendedName>
</protein>
<reference evidence="2 3" key="1">
    <citation type="journal article" date="2022" name="Allergy">
        <title>Genome assembly and annotation of Periplaneta americana reveal a comprehensive cockroach allergen profile.</title>
        <authorList>
            <person name="Wang L."/>
            <person name="Xiong Q."/>
            <person name="Saelim N."/>
            <person name="Wang L."/>
            <person name="Nong W."/>
            <person name="Wan A.T."/>
            <person name="Shi M."/>
            <person name="Liu X."/>
            <person name="Cao Q."/>
            <person name="Hui J.H.L."/>
            <person name="Sookrung N."/>
            <person name="Leung T.F."/>
            <person name="Tungtrongchitr A."/>
            <person name="Tsui S.K.W."/>
        </authorList>
    </citation>
    <scope>NUCLEOTIDE SEQUENCE [LARGE SCALE GENOMIC DNA]</scope>
    <source>
        <strain evidence="2">PWHHKU_190912</strain>
    </source>
</reference>
<evidence type="ECO:0000256" key="1">
    <source>
        <dbReference type="ARBA" id="ARBA00023172"/>
    </source>
</evidence>
<keyword evidence="3" id="KW-1185">Reference proteome</keyword>
<dbReference type="InterPro" id="IPR011010">
    <property type="entry name" value="DNA_brk_join_enz"/>
</dbReference>
<proteinExistence type="predicted"/>
<evidence type="ECO:0000313" key="2">
    <source>
        <dbReference type="EMBL" id="KAJ4426606.1"/>
    </source>
</evidence>
<evidence type="ECO:0000313" key="3">
    <source>
        <dbReference type="Proteomes" id="UP001148838"/>
    </source>
</evidence>
<sequence>MPKKSKVIDREDMIKFLIEAPDDTYLMMKVVMIMGIAGDCRRDEITNLTIDDTEDRGSVIVVNIPNTKTKISRTFTIIDKPDEEVHFLKFFENM</sequence>
<name>A0ABQ8RY04_PERAM</name>
<organism evidence="2 3">
    <name type="scientific">Periplaneta americana</name>
    <name type="common">American cockroach</name>
    <name type="synonym">Blatta americana</name>
    <dbReference type="NCBI Taxonomy" id="6978"/>
    <lineage>
        <taxon>Eukaryota</taxon>
        <taxon>Metazoa</taxon>
        <taxon>Ecdysozoa</taxon>
        <taxon>Arthropoda</taxon>
        <taxon>Hexapoda</taxon>
        <taxon>Insecta</taxon>
        <taxon>Pterygota</taxon>
        <taxon>Neoptera</taxon>
        <taxon>Polyneoptera</taxon>
        <taxon>Dictyoptera</taxon>
        <taxon>Blattodea</taxon>
        <taxon>Blattoidea</taxon>
        <taxon>Blattidae</taxon>
        <taxon>Blattinae</taxon>
        <taxon>Periplaneta</taxon>
    </lineage>
</organism>
<dbReference type="Proteomes" id="UP001148838">
    <property type="component" value="Unassembled WGS sequence"/>
</dbReference>
<keyword evidence="1" id="KW-0233">DNA recombination</keyword>
<gene>
    <name evidence="2" type="ORF">ANN_26404</name>
</gene>
<dbReference type="SUPFAM" id="SSF56349">
    <property type="entry name" value="DNA breaking-rejoining enzymes"/>
    <property type="match status" value="1"/>
</dbReference>
<accession>A0ABQ8RY04</accession>
<evidence type="ECO:0008006" key="4">
    <source>
        <dbReference type="Google" id="ProtNLM"/>
    </source>
</evidence>
<dbReference type="InterPro" id="IPR013762">
    <property type="entry name" value="Integrase-like_cat_sf"/>
</dbReference>
<dbReference type="Gene3D" id="1.10.443.10">
    <property type="entry name" value="Intergrase catalytic core"/>
    <property type="match status" value="1"/>
</dbReference>
<comment type="caution">
    <text evidence="2">The sequence shown here is derived from an EMBL/GenBank/DDBJ whole genome shotgun (WGS) entry which is preliminary data.</text>
</comment>
<dbReference type="EMBL" id="JAJSOF020000039">
    <property type="protein sequence ID" value="KAJ4426606.1"/>
    <property type="molecule type" value="Genomic_DNA"/>
</dbReference>